<accession>A0A3D9CKR4</accession>
<comment type="caution">
    <text evidence="1">The sequence shown here is derived from an EMBL/GenBank/DDBJ whole genome shotgun (WGS) entry which is preliminary data.</text>
</comment>
<evidence type="ECO:0000313" key="1">
    <source>
        <dbReference type="EMBL" id="REC66331.1"/>
    </source>
</evidence>
<dbReference type="AlphaFoldDB" id="A0A3D9CKR4"/>
<proteinExistence type="predicted"/>
<dbReference type="Proteomes" id="UP000256769">
    <property type="component" value="Unassembled WGS sequence"/>
</dbReference>
<dbReference type="EMBL" id="QNUE01000009">
    <property type="protein sequence ID" value="REC66331.1"/>
    <property type="molecule type" value="Genomic_DNA"/>
</dbReference>
<keyword evidence="2" id="KW-1185">Reference proteome</keyword>
<reference evidence="1 2" key="1">
    <citation type="journal article" date="2007" name="Int. J. Syst. Evol. Microbiol.">
        <title>Chryseobacterium flavum sp. nov., isolated from polluted soil.</title>
        <authorList>
            <person name="Zhou Y."/>
            <person name="Dong J."/>
            <person name="Wang X."/>
            <person name="Huang X."/>
            <person name="Zhang K.Y."/>
            <person name="Zhang Y.Q."/>
            <person name="Guo Y.F."/>
            <person name="Lai R."/>
            <person name="Li W.J."/>
        </authorList>
    </citation>
    <scope>NUCLEOTIDE SEQUENCE [LARGE SCALE GENOMIC DNA]</scope>
    <source>
        <strain evidence="1 2">KCTC 12877</strain>
    </source>
</reference>
<organism evidence="1 2">
    <name type="scientific">Chryseobacterium flavum</name>
    <dbReference type="NCBI Taxonomy" id="415851"/>
    <lineage>
        <taxon>Bacteria</taxon>
        <taxon>Pseudomonadati</taxon>
        <taxon>Bacteroidota</taxon>
        <taxon>Flavobacteriia</taxon>
        <taxon>Flavobacteriales</taxon>
        <taxon>Weeksellaceae</taxon>
        <taxon>Chryseobacterium group</taxon>
        <taxon>Chryseobacterium</taxon>
    </lineage>
</organism>
<evidence type="ECO:0000313" key="2">
    <source>
        <dbReference type="Proteomes" id="UP000256769"/>
    </source>
</evidence>
<gene>
    <name evidence="1" type="ORF">DRF59_12730</name>
</gene>
<dbReference type="OrthoDB" id="1257238at2"/>
<dbReference type="RefSeq" id="WP_115960551.1">
    <property type="nucleotide sequence ID" value="NZ_CBCRVL010000029.1"/>
</dbReference>
<sequence>MKKLTLVITLLFVVLLIFYFINKEKKVETEFVGECNFKIFNDSLFKKSYFHESFGYIISDYDLKNIGIDVKGNNELNKKDEYIFTMSFPMKKAVEYDDGIDYVKKTPIKIELDSTKSTNKIYVYRLKNQNKYRLILP</sequence>
<protein>
    <submittedName>
        <fullName evidence="1">Uncharacterized protein</fullName>
    </submittedName>
</protein>
<name>A0A3D9CKR4_9FLAO</name>